<proteinExistence type="predicted"/>
<dbReference type="EMBL" id="CM042028">
    <property type="protein sequence ID" value="KAI3799970.1"/>
    <property type="molecule type" value="Genomic_DNA"/>
</dbReference>
<accession>A0ACB9HXX3</accession>
<sequence length="232" mass="26045">MRKRGFRHESASSSSSSSRRSKRSRQSSSSSRKSKRSRHEKTPKWSESQNQFILIVGDGDFSFSCSLARALKSGSNITATSYDSHGALLEKYKNANENLEILQGLGAQVMHDVDATKMQALPCFDNMKFDVIFFNFPHSGFVKGGGRVSRPKAIEMLTQHGHIQVTHKSDGSYGKLNIVGLAQQEGLIEVVDSEWFNIHDYHGYENKYGDGKEPNEPFALGKCKKYKFGRKQ</sequence>
<name>A0ACB9HXX3_9ASTR</name>
<protein>
    <submittedName>
        <fullName evidence="1">Uncharacterized protein</fullName>
    </submittedName>
</protein>
<keyword evidence="2" id="KW-1185">Reference proteome</keyword>
<organism evidence="1 2">
    <name type="scientific">Smallanthus sonchifolius</name>
    <dbReference type="NCBI Taxonomy" id="185202"/>
    <lineage>
        <taxon>Eukaryota</taxon>
        <taxon>Viridiplantae</taxon>
        <taxon>Streptophyta</taxon>
        <taxon>Embryophyta</taxon>
        <taxon>Tracheophyta</taxon>
        <taxon>Spermatophyta</taxon>
        <taxon>Magnoliopsida</taxon>
        <taxon>eudicotyledons</taxon>
        <taxon>Gunneridae</taxon>
        <taxon>Pentapetalae</taxon>
        <taxon>asterids</taxon>
        <taxon>campanulids</taxon>
        <taxon>Asterales</taxon>
        <taxon>Asteraceae</taxon>
        <taxon>Asteroideae</taxon>
        <taxon>Heliantheae alliance</taxon>
        <taxon>Millerieae</taxon>
        <taxon>Smallanthus</taxon>
    </lineage>
</organism>
<evidence type="ECO:0000313" key="2">
    <source>
        <dbReference type="Proteomes" id="UP001056120"/>
    </source>
</evidence>
<comment type="caution">
    <text evidence="1">The sequence shown here is derived from an EMBL/GenBank/DDBJ whole genome shotgun (WGS) entry which is preliminary data.</text>
</comment>
<evidence type="ECO:0000313" key="1">
    <source>
        <dbReference type="EMBL" id="KAI3799970.1"/>
    </source>
</evidence>
<dbReference type="Proteomes" id="UP001056120">
    <property type="component" value="Linkage Group LG11"/>
</dbReference>
<reference evidence="2" key="1">
    <citation type="journal article" date="2022" name="Mol. Ecol. Resour.">
        <title>The genomes of chicory, endive, great burdock and yacon provide insights into Asteraceae palaeo-polyploidization history and plant inulin production.</title>
        <authorList>
            <person name="Fan W."/>
            <person name="Wang S."/>
            <person name="Wang H."/>
            <person name="Wang A."/>
            <person name="Jiang F."/>
            <person name="Liu H."/>
            <person name="Zhao H."/>
            <person name="Xu D."/>
            <person name="Zhang Y."/>
        </authorList>
    </citation>
    <scope>NUCLEOTIDE SEQUENCE [LARGE SCALE GENOMIC DNA]</scope>
    <source>
        <strain evidence="2">cv. Yunnan</strain>
    </source>
</reference>
<gene>
    <name evidence="1" type="ORF">L1987_35276</name>
</gene>
<reference evidence="1 2" key="2">
    <citation type="journal article" date="2022" name="Mol. Ecol. Resour.">
        <title>The genomes of chicory, endive, great burdock and yacon provide insights into Asteraceae paleo-polyploidization history and plant inulin production.</title>
        <authorList>
            <person name="Fan W."/>
            <person name="Wang S."/>
            <person name="Wang H."/>
            <person name="Wang A."/>
            <person name="Jiang F."/>
            <person name="Liu H."/>
            <person name="Zhao H."/>
            <person name="Xu D."/>
            <person name="Zhang Y."/>
        </authorList>
    </citation>
    <scope>NUCLEOTIDE SEQUENCE [LARGE SCALE GENOMIC DNA]</scope>
    <source>
        <strain evidence="2">cv. Yunnan</strain>
        <tissue evidence="1">Leaves</tissue>
    </source>
</reference>